<organism evidence="2 3">
    <name type="scientific">Bradyrhizobium iriomotense</name>
    <dbReference type="NCBI Taxonomy" id="441950"/>
    <lineage>
        <taxon>Bacteria</taxon>
        <taxon>Pseudomonadati</taxon>
        <taxon>Pseudomonadota</taxon>
        <taxon>Alphaproteobacteria</taxon>
        <taxon>Hyphomicrobiales</taxon>
        <taxon>Nitrobacteraceae</taxon>
        <taxon>Bradyrhizobium</taxon>
    </lineage>
</organism>
<proteinExistence type="predicted"/>
<dbReference type="EMBL" id="BSOW01000016">
    <property type="protein sequence ID" value="GLR87853.1"/>
    <property type="molecule type" value="Genomic_DNA"/>
</dbReference>
<name>A0ABQ6B109_9BRAD</name>
<evidence type="ECO:0000313" key="3">
    <source>
        <dbReference type="Proteomes" id="UP001156905"/>
    </source>
</evidence>
<accession>A0ABQ6B109</accession>
<feature type="transmembrane region" description="Helical" evidence="1">
    <location>
        <begin position="66"/>
        <end position="85"/>
    </location>
</feature>
<reference evidence="3" key="1">
    <citation type="journal article" date="2019" name="Int. J. Syst. Evol. Microbiol.">
        <title>The Global Catalogue of Microorganisms (GCM) 10K type strain sequencing project: providing services to taxonomists for standard genome sequencing and annotation.</title>
        <authorList>
            <consortium name="The Broad Institute Genomics Platform"/>
            <consortium name="The Broad Institute Genome Sequencing Center for Infectious Disease"/>
            <person name="Wu L."/>
            <person name="Ma J."/>
        </authorList>
    </citation>
    <scope>NUCLEOTIDE SEQUENCE [LARGE SCALE GENOMIC DNA]</scope>
    <source>
        <strain evidence="3">NBRC 102520</strain>
    </source>
</reference>
<gene>
    <name evidence="2" type="ORF">GCM10007857_45650</name>
</gene>
<evidence type="ECO:0000313" key="2">
    <source>
        <dbReference type="EMBL" id="GLR87853.1"/>
    </source>
</evidence>
<keyword evidence="1" id="KW-1133">Transmembrane helix</keyword>
<evidence type="ECO:0008006" key="4">
    <source>
        <dbReference type="Google" id="ProtNLM"/>
    </source>
</evidence>
<sequence length="86" mass="10000">MEILFDLILDDLAGPIFELLLELVVRLAEALFHLIGWLLERFRRWLDLQPNIDPAQLSLLHRFGRLSVGVGLSLCILAPLLWLIWR</sequence>
<protein>
    <recommendedName>
        <fullName evidence="4">Mechanosensitive ion channel protein MscS</fullName>
    </recommendedName>
</protein>
<dbReference type="Proteomes" id="UP001156905">
    <property type="component" value="Unassembled WGS sequence"/>
</dbReference>
<dbReference type="RefSeq" id="WP_284268919.1">
    <property type="nucleotide sequence ID" value="NZ_BSOW01000016.1"/>
</dbReference>
<keyword evidence="1" id="KW-0472">Membrane</keyword>
<keyword evidence="3" id="KW-1185">Reference proteome</keyword>
<evidence type="ECO:0000256" key="1">
    <source>
        <dbReference type="SAM" id="Phobius"/>
    </source>
</evidence>
<comment type="caution">
    <text evidence="2">The sequence shown here is derived from an EMBL/GenBank/DDBJ whole genome shotgun (WGS) entry which is preliminary data.</text>
</comment>
<keyword evidence="1" id="KW-0812">Transmembrane</keyword>